<dbReference type="AlphaFoldDB" id="A0A8J3LWN6"/>
<dbReference type="RefSeq" id="WP_168078259.1">
    <property type="nucleotide sequence ID" value="NZ_BAAAQJ010000007.1"/>
</dbReference>
<keyword evidence="2" id="KW-0479">Metal-binding</keyword>
<dbReference type="EMBL" id="BONU01000027">
    <property type="protein sequence ID" value="GIG75174.1"/>
    <property type="molecule type" value="Genomic_DNA"/>
</dbReference>
<dbReference type="Pfam" id="PF13638">
    <property type="entry name" value="PIN_4"/>
    <property type="match status" value="1"/>
</dbReference>
<dbReference type="GO" id="GO:0046872">
    <property type="term" value="F:metal ion binding"/>
    <property type="evidence" value="ECO:0007669"/>
    <property type="project" value="UniProtKB-KW"/>
</dbReference>
<sequence>MTGRGTRPPTYLDRLLAELDEIHASYLKVLDASTIKNIDPNRGGGGLVVFIGAAKWGWGANDDALEASRMALLRRLRDWEPRFRLLFPHPTPTVSKRLDDSLGRMERWLVRKRREHIPSNIPAAVEKIEADVAELRSLAELLPADEYRIRLTVDTNTLIDNPDLAAHVEELGRRYMVHVLPVVLREIDDLKRAGRTPELREAAKRADRRLKSLRVNGDIQAGVRVAGDVYAVFEHIEPRDDRLPSWLDLTVPDDRFVASSLLLQSRHPGSALYIATSDMNLQTKLAAVGLPFIELPDSD</sequence>
<keyword evidence="1" id="KW-0540">Nuclease</keyword>
<dbReference type="GO" id="GO:0004518">
    <property type="term" value="F:nuclease activity"/>
    <property type="evidence" value="ECO:0007669"/>
    <property type="project" value="UniProtKB-KW"/>
</dbReference>
<organism evidence="6 7">
    <name type="scientific">Planosporangium flavigriseum</name>
    <dbReference type="NCBI Taxonomy" id="373681"/>
    <lineage>
        <taxon>Bacteria</taxon>
        <taxon>Bacillati</taxon>
        <taxon>Actinomycetota</taxon>
        <taxon>Actinomycetes</taxon>
        <taxon>Micromonosporales</taxon>
        <taxon>Micromonosporaceae</taxon>
        <taxon>Planosporangium</taxon>
    </lineage>
</organism>
<dbReference type="SMART" id="SM00670">
    <property type="entry name" value="PINc"/>
    <property type="match status" value="1"/>
</dbReference>
<evidence type="ECO:0000259" key="5">
    <source>
        <dbReference type="SMART" id="SM00670"/>
    </source>
</evidence>
<evidence type="ECO:0000256" key="4">
    <source>
        <dbReference type="ARBA" id="ARBA00022842"/>
    </source>
</evidence>
<accession>A0A8J3LWN6</accession>
<keyword evidence="7" id="KW-1185">Reference proteome</keyword>
<gene>
    <name evidence="6" type="ORF">Pfl04_35780</name>
</gene>
<reference evidence="6" key="1">
    <citation type="submission" date="2021-01" db="EMBL/GenBank/DDBJ databases">
        <title>Whole genome shotgun sequence of Planosporangium flavigriseum NBRC 105377.</title>
        <authorList>
            <person name="Komaki H."/>
            <person name="Tamura T."/>
        </authorList>
    </citation>
    <scope>NUCLEOTIDE SEQUENCE</scope>
    <source>
        <strain evidence="6">NBRC 105377</strain>
    </source>
</reference>
<name>A0A8J3LWN6_9ACTN</name>
<evidence type="ECO:0000313" key="6">
    <source>
        <dbReference type="EMBL" id="GIG75174.1"/>
    </source>
</evidence>
<protein>
    <recommendedName>
        <fullName evidence="5">PIN domain-containing protein</fullName>
    </recommendedName>
</protein>
<feature type="domain" description="PIN" evidence="5">
    <location>
        <begin position="149"/>
        <end position="283"/>
    </location>
</feature>
<dbReference type="InterPro" id="IPR029060">
    <property type="entry name" value="PIN-like_dom_sf"/>
</dbReference>
<evidence type="ECO:0000256" key="3">
    <source>
        <dbReference type="ARBA" id="ARBA00022801"/>
    </source>
</evidence>
<keyword evidence="3" id="KW-0378">Hydrolase</keyword>
<dbReference type="Proteomes" id="UP000653674">
    <property type="component" value="Unassembled WGS sequence"/>
</dbReference>
<dbReference type="Gene3D" id="3.40.50.1010">
    <property type="entry name" value="5'-nuclease"/>
    <property type="match status" value="1"/>
</dbReference>
<evidence type="ECO:0000256" key="1">
    <source>
        <dbReference type="ARBA" id="ARBA00022722"/>
    </source>
</evidence>
<evidence type="ECO:0000313" key="7">
    <source>
        <dbReference type="Proteomes" id="UP000653674"/>
    </source>
</evidence>
<dbReference type="SUPFAM" id="SSF88723">
    <property type="entry name" value="PIN domain-like"/>
    <property type="match status" value="1"/>
</dbReference>
<proteinExistence type="predicted"/>
<keyword evidence="4" id="KW-0460">Magnesium</keyword>
<evidence type="ECO:0000256" key="2">
    <source>
        <dbReference type="ARBA" id="ARBA00022723"/>
    </source>
</evidence>
<dbReference type="GO" id="GO:0016787">
    <property type="term" value="F:hydrolase activity"/>
    <property type="evidence" value="ECO:0007669"/>
    <property type="project" value="UniProtKB-KW"/>
</dbReference>
<comment type="caution">
    <text evidence="6">The sequence shown here is derived from an EMBL/GenBank/DDBJ whole genome shotgun (WGS) entry which is preliminary data.</text>
</comment>
<dbReference type="InterPro" id="IPR002716">
    <property type="entry name" value="PIN_dom"/>
</dbReference>